<keyword evidence="3" id="KW-0862">Zinc</keyword>
<dbReference type="PANTHER" id="PTHR47794">
    <property type="entry name" value="VACUOLAR PROTEIN SORTING-ASSOCIATED PROTEIN 27"/>
    <property type="match status" value="1"/>
</dbReference>
<keyword evidence="9" id="KW-1185">Reference proteome</keyword>
<keyword evidence="5" id="KW-0802">TPR repeat</keyword>
<dbReference type="SUPFAM" id="SSF57903">
    <property type="entry name" value="FYVE/PHD zinc finger"/>
    <property type="match status" value="1"/>
</dbReference>
<feature type="region of interest" description="Disordered" evidence="6">
    <location>
        <begin position="310"/>
        <end position="336"/>
    </location>
</feature>
<evidence type="ECO:0000256" key="3">
    <source>
        <dbReference type="ARBA" id="ARBA00022833"/>
    </source>
</evidence>
<feature type="compositionally biased region" description="Polar residues" evidence="6">
    <location>
        <begin position="398"/>
        <end position="410"/>
    </location>
</feature>
<dbReference type="PANTHER" id="PTHR47794:SF1">
    <property type="entry name" value="VACUOLAR PROTEIN SORTING-ASSOCIATED PROTEIN 27"/>
    <property type="match status" value="1"/>
</dbReference>
<dbReference type="InterPro" id="IPR017455">
    <property type="entry name" value="Znf_FYVE-rel"/>
</dbReference>
<evidence type="ECO:0000256" key="2">
    <source>
        <dbReference type="ARBA" id="ARBA00022771"/>
    </source>
</evidence>
<dbReference type="PROSITE" id="PS50178">
    <property type="entry name" value="ZF_FYVE"/>
    <property type="match status" value="1"/>
</dbReference>
<dbReference type="GO" id="GO:0043130">
    <property type="term" value="F:ubiquitin binding"/>
    <property type="evidence" value="ECO:0007669"/>
    <property type="project" value="TreeGrafter"/>
</dbReference>
<dbReference type="InterPro" id="IPR013083">
    <property type="entry name" value="Znf_RING/FYVE/PHD"/>
</dbReference>
<dbReference type="GO" id="GO:0008270">
    <property type="term" value="F:zinc ion binding"/>
    <property type="evidence" value="ECO:0007669"/>
    <property type="project" value="UniProtKB-KW"/>
</dbReference>
<dbReference type="CDD" id="cd15760">
    <property type="entry name" value="FYVE_scVPS27p_like"/>
    <property type="match status" value="1"/>
</dbReference>
<dbReference type="GO" id="GO:0006623">
    <property type="term" value="P:protein targeting to vacuole"/>
    <property type="evidence" value="ECO:0007669"/>
    <property type="project" value="TreeGrafter"/>
</dbReference>
<dbReference type="SUPFAM" id="SSF48452">
    <property type="entry name" value="TPR-like"/>
    <property type="match status" value="1"/>
</dbReference>
<evidence type="ECO:0000256" key="1">
    <source>
        <dbReference type="ARBA" id="ARBA00022723"/>
    </source>
</evidence>
<dbReference type="SMART" id="SM00028">
    <property type="entry name" value="TPR"/>
    <property type="match status" value="3"/>
</dbReference>
<feature type="region of interest" description="Disordered" evidence="6">
    <location>
        <begin position="394"/>
        <end position="414"/>
    </location>
</feature>
<accession>A0AAV2YXN1</accession>
<name>A0AAV2YXN1_9STRA</name>
<reference evidence="8" key="2">
    <citation type="journal article" date="2023" name="Microbiol Resour">
        <title>Decontamination and Annotation of the Draft Genome Sequence of the Oomycete Lagenidium giganteum ARSEF 373.</title>
        <authorList>
            <person name="Morgan W.R."/>
            <person name="Tartar A."/>
        </authorList>
    </citation>
    <scope>NUCLEOTIDE SEQUENCE</scope>
    <source>
        <strain evidence="8">ARSEF 373</strain>
    </source>
</reference>
<dbReference type="Pfam" id="PF13424">
    <property type="entry name" value="TPR_12"/>
    <property type="match status" value="1"/>
</dbReference>
<gene>
    <name evidence="8" type="ORF">N0F65_004534</name>
</gene>
<dbReference type="Gene3D" id="1.25.40.20">
    <property type="entry name" value="Ankyrin repeat-containing domain"/>
    <property type="match status" value="1"/>
</dbReference>
<evidence type="ECO:0000259" key="7">
    <source>
        <dbReference type="PROSITE" id="PS50178"/>
    </source>
</evidence>
<dbReference type="GO" id="GO:0033565">
    <property type="term" value="C:ESCRT-0 complex"/>
    <property type="evidence" value="ECO:0007669"/>
    <property type="project" value="TreeGrafter"/>
</dbReference>
<dbReference type="FunFam" id="3.30.40.10:FF:000345">
    <property type="entry name" value="Vacuolar protein sorting-associated protein 27"/>
    <property type="match status" value="1"/>
</dbReference>
<feature type="domain" description="FYVE-type" evidence="7">
    <location>
        <begin position="193"/>
        <end position="253"/>
    </location>
</feature>
<evidence type="ECO:0000256" key="6">
    <source>
        <dbReference type="SAM" id="MobiDB-lite"/>
    </source>
</evidence>
<sequence length="676" mass="74635">MEPVRNGRSAIDYAEKYDYPRLLQALQTRPASAKDQDDFGMTPLHWICSDAKVPLDVLQKVVLAHPPATSTKNLAGLLPLHIGVRKNLPLEGLKTLLKYYPRAILTTTPDGKSVLELAKETIKSRSALIFLHMLDAEVRALSPGPKPSPIGTAMSDAGPEHPGSDEESMAVVAPLEDPALTSTTTPLVLPPRWKLDKKCYVCQAKFGYFKNRHHCRNCGGSVCSRHSKHFIPLKHFGLYQPQRVCTHCYDKHQNEYSARALRSSPQHRRPVSHTTLGVSQPPTFAPATSFKVERSISAREYQQIDRGRHPLISPRTNYTMLEPSRSSSRPLMSPRPSFAALVSPRVDLGSGSSQRQFDDGPSTSRYNFSAIRPNFTMFQSTSAVQMTRSMKVEDNNAAEETSISNNGSASTRRRLAKTEFDAPSNQLEFSPVEAIDSHVNDLEAHVQQLLIAKKQIGEALKHSRMQIETARLEKKKIEEMSKEYEAREHSPSNESPNLSGYDADDALSCADMTESERTATVIEDNQETHDERDLSEGGDFVASRKTVRVSPLGPEPSELDVPVDLASTHFDMGMALIGKGDVTSAVIAFKKSLGVNDEDPVVWYNLAKALETKGDLEDAESAVKKSLDLEPNSLTSLSLLGKLLHARGEHDEAIVVFRQALSLQSNSSRPVEGESP</sequence>
<feature type="repeat" description="TPR" evidence="5">
    <location>
        <begin position="566"/>
        <end position="599"/>
    </location>
</feature>
<evidence type="ECO:0000313" key="9">
    <source>
        <dbReference type="Proteomes" id="UP001146120"/>
    </source>
</evidence>
<protein>
    <recommendedName>
        <fullName evidence="7">FYVE-type domain-containing protein</fullName>
    </recommendedName>
</protein>
<feature type="repeat" description="TPR" evidence="5">
    <location>
        <begin position="600"/>
        <end position="633"/>
    </location>
</feature>
<feature type="region of interest" description="Disordered" evidence="6">
    <location>
        <begin position="260"/>
        <end position="280"/>
    </location>
</feature>
<dbReference type="GO" id="GO:0043328">
    <property type="term" value="P:protein transport to vacuole involved in ubiquitin-dependent protein catabolic process via the multivesicular body sorting pathway"/>
    <property type="evidence" value="ECO:0007669"/>
    <property type="project" value="TreeGrafter"/>
</dbReference>
<dbReference type="GO" id="GO:0032266">
    <property type="term" value="F:phosphatidylinositol-3-phosphate binding"/>
    <property type="evidence" value="ECO:0007669"/>
    <property type="project" value="TreeGrafter"/>
</dbReference>
<evidence type="ECO:0000256" key="5">
    <source>
        <dbReference type="PROSITE-ProRule" id="PRU00339"/>
    </source>
</evidence>
<dbReference type="SMART" id="SM00064">
    <property type="entry name" value="FYVE"/>
    <property type="match status" value="1"/>
</dbReference>
<feature type="region of interest" description="Disordered" evidence="6">
    <location>
        <begin position="481"/>
        <end position="500"/>
    </location>
</feature>
<keyword evidence="2 4" id="KW-0863">Zinc-finger</keyword>
<dbReference type="InterPro" id="IPR019734">
    <property type="entry name" value="TPR_rpt"/>
</dbReference>
<dbReference type="InterPro" id="IPR011990">
    <property type="entry name" value="TPR-like_helical_dom_sf"/>
</dbReference>
<dbReference type="EMBL" id="DAKRPA010000118">
    <property type="protein sequence ID" value="DAZ98044.1"/>
    <property type="molecule type" value="Genomic_DNA"/>
</dbReference>
<proteinExistence type="predicted"/>
<dbReference type="InterPro" id="IPR000306">
    <property type="entry name" value="Znf_FYVE"/>
</dbReference>
<dbReference type="InterPro" id="IPR011011">
    <property type="entry name" value="Znf_FYVE_PHD"/>
</dbReference>
<keyword evidence="1" id="KW-0479">Metal-binding</keyword>
<dbReference type="Pfam" id="PF01363">
    <property type="entry name" value="FYVE"/>
    <property type="match status" value="1"/>
</dbReference>
<dbReference type="Gene3D" id="3.30.40.10">
    <property type="entry name" value="Zinc/RING finger domain, C3HC4 (zinc finger)"/>
    <property type="match status" value="1"/>
</dbReference>
<dbReference type="InterPro" id="IPR036770">
    <property type="entry name" value="Ankyrin_rpt-contain_sf"/>
</dbReference>
<feature type="compositionally biased region" description="Basic and acidic residues" evidence="6">
    <location>
        <begin position="481"/>
        <end position="491"/>
    </location>
</feature>
<organism evidence="8 9">
    <name type="scientific">Lagenidium giganteum</name>
    <dbReference type="NCBI Taxonomy" id="4803"/>
    <lineage>
        <taxon>Eukaryota</taxon>
        <taxon>Sar</taxon>
        <taxon>Stramenopiles</taxon>
        <taxon>Oomycota</taxon>
        <taxon>Peronosporomycetes</taxon>
        <taxon>Pythiales</taxon>
        <taxon>Pythiaceae</taxon>
    </lineage>
</organism>
<feature type="repeat" description="TPR" evidence="5">
    <location>
        <begin position="634"/>
        <end position="667"/>
    </location>
</feature>
<evidence type="ECO:0000313" key="8">
    <source>
        <dbReference type="EMBL" id="DAZ98044.1"/>
    </source>
</evidence>
<feature type="compositionally biased region" description="Low complexity" evidence="6">
    <location>
        <begin position="323"/>
        <end position="336"/>
    </location>
</feature>
<feature type="region of interest" description="Disordered" evidence="6">
    <location>
        <begin position="142"/>
        <end position="167"/>
    </location>
</feature>
<dbReference type="Gene3D" id="1.25.40.10">
    <property type="entry name" value="Tetratricopeptide repeat domain"/>
    <property type="match status" value="1"/>
</dbReference>
<dbReference type="AlphaFoldDB" id="A0AAV2YXN1"/>
<dbReference type="Proteomes" id="UP001146120">
    <property type="component" value="Unassembled WGS sequence"/>
</dbReference>
<dbReference type="PROSITE" id="PS50005">
    <property type="entry name" value="TPR"/>
    <property type="match status" value="3"/>
</dbReference>
<reference evidence="8" key="1">
    <citation type="submission" date="2022-11" db="EMBL/GenBank/DDBJ databases">
        <authorList>
            <person name="Morgan W.R."/>
            <person name="Tartar A."/>
        </authorList>
    </citation>
    <scope>NUCLEOTIDE SEQUENCE</scope>
    <source>
        <strain evidence="8">ARSEF 373</strain>
    </source>
</reference>
<dbReference type="SUPFAM" id="SSF48403">
    <property type="entry name" value="Ankyrin repeat"/>
    <property type="match status" value="1"/>
</dbReference>
<evidence type="ECO:0000256" key="4">
    <source>
        <dbReference type="PROSITE-ProRule" id="PRU00091"/>
    </source>
</evidence>
<comment type="caution">
    <text evidence="8">The sequence shown here is derived from an EMBL/GenBank/DDBJ whole genome shotgun (WGS) entry which is preliminary data.</text>
</comment>